<protein>
    <recommendedName>
        <fullName evidence="2">YCII-related domain-containing protein</fullName>
    </recommendedName>
</protein>
<evidence type="ECO:0000256" key="1">
    <source>
        <dbReference type="ARBA" id="ARBA00007689"/>
    </source>
</evidence>
<comment type="caution">
    <text evidence="3">The sequence shown here is derived from an EMBL/GenBank/DDBJ whole genome shotgun (WGS) entry which is preliminary data.</text>
</comment>
<proteinExistence type="inferred from homology"/>
<name>A0A317C8B0_9GAMM</name>
<evidence type="ECO:0000259" key="2">
    <source>
        <dbReference type="Pfam" id="PF03795"/>
    </source>
</evidence>
<dbReference type="OrthoDB" id="5523400at2"/>
<reference evidence="3 4" key="1">
    <citation type="submission" date="2018-05" db="EMBL/GenBank/DDBJ databases">
        <title>Leucothrix arctica sp. nov., isolated from Arctic seawater.</title>
        <authorList>
            <person name="Choi A."/>
            <person name="Baek K."/>
        </authorList>
    </citation>
    <scope>NUCLEOTIDE SEQUENCE [LARGE SCALE GENOMIC DNA]</scope>
    <source>
        <strain evidence="3 4">IMCC9719</strain>
    </source>
</reference>
<dbReference type="Gene3D" id="3.30.70.1060">
    <property type="entry name" value="Dimeric alpha+beta barrel"/>
    <property type="match status" value="1"/>
</dbReference>
<organism evidence="3 4">
    <name type="scientific">Leucothrix arctica</name>
    <dbReference type="NCBI Taxonomy" id="1481894"/>
    <lineage>
        <taxon>Bacteria</taxon>
        <taxon>Pseudomonadati</taxon>
        <taxon>Pseudomonadota</taxon>
        <taxon>Gammaproteobacteria</taxon>
        <taxon>Thiotrichales</taxon>
        <taxon>Thiotrichaceae</taxon>
        <taxon>Leucothrix</taxon>
    </lineage>
</organism>
<dbReference type="InterPro" id="IPR005545">
    <property type="entry name" value="YCII"/>
</dbReference>
<keyword evidence="4" id="KW-1185">Reference proteome</keyword>
<dbReference type="RefSeq" id="WP_109824373.1">
    <property type="nucleotide sequence ID" value="NZ_QGKL01000039.1"/>
</dbReference>
<comment type="similarity">
    <text evidence="1">Belongs to the YciI family.</text>
</comment>
<accession>A0A317C8B0</accession>
<evidence type="ECO:0000313" key="3">
    <source>
        <dbReference type="EMBL" id="PWQ94708.1"/>
    </source>
</evidence>
<dbReference type="InterPro" id="IPR011008">
    <property type="entry name" value="Dimeric_a/b-barrel"/>
</dbReference>
<dbReference type="SUPFAM" id="SSF54909">
    <property type="entry name" value="Dimeric alpha+beta barrel"/>
    <property type="match status" value="1"/>
</dbReference>
<feature type="domain" description="YCII-related" evidence="2">
    <location>
        <begin position="33"/>
        <end position="107"/>
    </location>
</feature>
<dbReference type="EMBL" id="QGKL01000039">
    <property type="protein sequence ID" value="PWQ94708.1"/>
    <property type="molecule type" value="Genomic_DNA"/>
</dbReference>
<dbReference type="PANTHER" id="PTHR37828">
    <property type="entry name" value="GSR2449 PROTEIN"/>
    <property type="match status" value="1"/>
</dbReference>
<dbReference type="AlphaFoldDB" id="A0A317C8B0"/>
<dbReference type="Proteomes" id="UP000245506">
    <property type="component" value="Unassembled WGS sequence"/>
</dbReference>
<evidence type="ECO:0000313" key="4">
    <source>
        <dbReference type="Proteomes" id="UP000245506"/>
    </source>
</evidence>
<dbReference type="Pfam" id="PF03795">
    <property type="entry name" value="YCII"/>
    <property type="match status" value="1"/>
</dbReference>
<sequence>MPAWNDYKKEAKDRGCLAHELYVVDTVVASSPELVKATLMEHLAYQQEMETQGKLAFAGPVSDESGELMQGNGLIIYKASSLEEAREFAENDPMHQSGARTYTLRRWLINEGSLSINVGLSTGKISLS</sequence>
<dbReference type="PANTHER" id="PTHR37828:SF1">
    <property type="entry name" value="YCII-RELATED DOMAIN-CONTAINING PROTEIN"/>
    <property type="match status" value="1"/>
</dbReference>
<gene>
    <name evidence="3" type="ORF">DKT75_15580</name>
</gene>